<gene>
    <name evidence="1" type="ORF">EHH44_17440</name>
</gene>
<keyword evidence="2" id="KW-1185">Reference proteome</keyword>
<protein>
    <submittedName>
        <fullName evidence="1">DUF732 domain-containing protein</fullName>
    </submittedName>
</protein>
<dbReference type="Proteomes" id="UP000268891">
    <property type="component" value="Unassembled WGS sequence"/>
</dbReference>
<evidence type="ECO:0000313" key="2">
    <source>
        <dbReference type="Proteomes" id="UP000268891"/>
    </source>
</evidence>
<sequence>MVLTVNKIFVAAGLAFAIAAAGPAHAGPDGANSDQAFIASLRQSGITFASEGQAIAAARAVCGLINNGESGLQVVSELQSDNTALTLDGAAQFAAIAANAYCPAQLQSAKS</sequence>
<comment type="caution">
    <text evidence="1">The sequence shown here is derived from an EMBL/GenBank/DDBJ whole genome shotgun (WGS) entry which is preliminary data.</text>
</comment>
<name>A0ACD2EJH9_9MYCO</name>
<organism evidence="1 2">
    <name type="scientific">Mycolicibacter terrae</name>
    <dbReference type="NCBI Taxonomy" id="1788"/>
    <lineage>
        <taxon>Bacteria</taxon>
        <taxon>Bacillati</taxon>
        <taxon>Actinomycetota</taxon>
        <taxon>Actinomycetes</taxon>
        <taxon>Mycobacteriales</taxon>
        <taxon>Mycobacteriaceae</taxon>
        <taxon>Mycolicibacter</taxon>
    </lineage>
</organism>
<proteinExistence type="predicted"/>
<dbReference type="EMBL" id="RRZR01000046">
    <property type="protein sequence ID" value="RRR42453.1"/>
    <property type="molecule type" value="Genomic_DNA"/>
</dbReference>
<reference evidence="1" key="1">
    <citation type="submission" date="2018-11" db="EMBL/GenBank/DDBJ databases">
        <authorList>
            <person name="Sattar A."/>
            <person name="Zunita Z."/>
            <person name="Jalila A."/>
            <person name="Saleha A.A."/>
        </authorList>
    </citation>
    <scope>NUCLEOTIDE SEQUENCE</scope>
    <source>
        <strain evidence="1">F12-74</strain>
    </source>
</reference>
<evidence type="ECO:0000313" key="1">
    <source>
        <dbReference type="EMBL" id="RRR42453.1"/>
    </source>
</evidence>
<accession>A0ACD2EJH9</accession>